<proteinExistence type="predicted"/>
<dbReference type="AlphaFoldDB" id="A0A447GJN2"/>
<evidence type="ECO:0000259" key="1">
    <source>
        <dbReference type="PROSITE" id="PS51186"/>
    </source>
</evidence>
<sequence length="216" mass="24547">MSRHWPLFDLRISTPRLQLRLPTEELCDQLIDTILDGVHEPERMPFSVPWTRAPREELPFNTLSHVWQQLARFKTLDWELPLAVVIDGAAVGVQALIAKDFPITRAVASGSWLGRSYQGRGYGTEMRAAALHFVFTELGAEIATSESMTDNPTSIAVSRRAGYQINGVDRVARDGLMVELLRFRLTRDDWQRHRTVEVQVDGFDQCRGLFGLSRRA</sequence>
<dbReference type="InterPro" id="IPR016181">
    <property type="entry name" value="Acyl_CoA_acyltransferase"/>
</dbReference>
<dbReference type="KEGG" id="mbai:MB901379_04282"/>
<dbReference type="Proteomes" id="UP000269998">
    <property type="component" value="Chromosome"/>
</dbReference>
<reference evidence="3" key="1">
    <citation type="submission" date="2018-02" db="EMBL/GenBank/DDBJ databases">
        <authorList>
            <person name="Seth-Smith MB H."/>
            <person name="Seth-Smith H."/>
        </authorList>
    </citation>
    <scope>NUCLEOTIDE SEQUENCE [LARGE SCALE GENOMIC DNA]</scope>
</reference>
<gene>
    <name evidence="2" type="ORF">MB901379_04282</name>
</gene>
<dbReference type="PROSITE" id="PS51186">
    <property type="entry name" value="GNAT"/>
    <property type="match status" value="1"/>
</dbReference>
<dbReference type="GO" id="GO:1990189">
    <property type="term" value="F:protein N-terminal-serine acetyltransferase activity"/>
    <property type="evidence" value="ECO:0007669"/>
    <property type="project" value="TreeGrafter"/>
</dbReference>
<dbReference type="PANTHER" id="PTHR43441:SF11">
    <property type="entry name" value="RIBOSOMAL-PROTEIN-SERINE ACETYLTRANSFERASE"/>
    <property type="match status" value="1"/>
</dbReference>
<evidence type="ECO:0000313" key="2">
    <source>
        <dbReference type="EMBL" id="VDM90674.1"/>
    </source>
</evidence>
<dbReference type="OrthoDB" id="3466127at2"/>
<dbReference type="Pfam" id="PF13302">
    <property type="entry name" value="Acetyltransf_3"/>
    <property type="match status" value="1"/>
</dbReference>
<keyword evidence="3" id="KW-1185">Reference proteome</keyword>
<evidence type="ECO:0000313" key="3">
    <source>
        <dbReference type="Proteomes" id="UP000269998"/>
    </source>
</evidence>
<dbReference type="SUPFAM" id="SSF55729">
    <property type="entry name" value="Acyl-CoA N-acyltransferases (Nat)"/>
    <property type="match status" value="1"/>
</dbReference>
<dbReference type="InterPro" id="IPR000182">
    <property type="entry name" value="GNAT_dom"/>
</dbReference>
<dbReference type="PANTHER" id="PTHR43441">
    <property type="entry name" value="RIBOSOMAL-PROTEIN-SERINE ACETYLTRANSFERASE"/>
    <property type="match status" value="1"/>
</dbReference>
<dbReference type="EC" id="2.8.3.-" evidence="2"/>
<accession>A0A447GJN2</accession>
<feature type="domain" description="N-acetyltransferase" evidence="1">
    <location>
        <begin position="17"/>
        <end position="182"/>
    </location>
</feature>
<dbReference type="RefSeq" id="WP_158018315.1">
    <property type="nucleotide sequence ID" value="NZ_CBCSKE010000008.1"/>
</dbReference>
<dbReference type="GO" id="GO:0008999">
    <property type="term" value="F:protein-N-terminal-alanine acetyltransferase activity"/>
    <property type="evidence" value="ECO:0007669"/>
    <property type="project" value="TreeGrafter"/>
</dbReference>
<dbReference type="Gene3D" id="3.40.630.30">
    <property type="match status" value="1"/>
</dbReference>
<dbReference type="EMBL" id="LR130759">
    <property type="protein sequence ID" value="VDM90674.1"/>
    <property type="molecule type" value="Genomic_DNA"/>
</dbReference>
<organism evidence="2 3">
    <name type="scientific">Mycobacterium basiliense</name>
    <dbReference type="NCBI Taxonomy" id="2094119"/>
    <lineage>
        <taxon>Bacteria</taxon>
        <taxon>Bacillati</taxon>
        <taxon>Actinomycetota</taxon>
        <taxon>Actinomycetes</taxon>
        <taxon>Mycobacteriales</taxon>
        <taxon>Mycobacteriaceae</taxon>
        <taxon>Mycobacterium</taxon>
    </lineage>
</organism>
<dbReference type="GO" id="GO:0005737">
    <property type="term" value="C:cytoplasm"/>
    <property type="evidence" value="ECO:0007669"/>
    <property type="project" value="TreeGrafter"/>
</dbReference>
<keyword evidence="2" id="KW-0808">Transferase</keyword>
<protein>
    <submittedName>
        <fullName evidence="2">Succinyl-CoA transferasec</fullName>
        <ecNumber evidence="2">2.8.3.-</ecNumber>
    </submittedName>
</protein>
<name>A0A447GJN2_9MYCO</name>
<dbReference type="InterPro" id="IPR051908">
    <property type="entry name" value="Ribosomal_N-acetyltransferase"/>
</dbReference>